<evidence type="ECO:0000313" key="2">
    <source>
        <dbReference type="Proteomes" id="UP001458946"/>
    </source>
</evidence>
<reference evidence="1 2" key="1">
    <citation type="submission" date="2024-02" db="EMBL/GenBank/DDBJ databases">
        <title>Deinococcus xinjiangensis NBRC 107630.</title>
        <authorList>
            <person name="Ichikawa N."/>
            <person name="Katano-Makiyama Y."/>
            <person name="Hidaka K."/>
        </authorList>
    </citation>
    <scope>NUCLEOTIDE SEQUENCE [LARGE SCALE GENOMIC DNA]</scope>
    <source>
        <strain evidence="1 2">NBRC 107630</strain>
    </source>
</reference>
<dbReference type="RefSeq" id="WP_353540385.1">
    <property type="nucleotide sequence ID" value="NZ_BAABRN010000001.1"/>
</dbReference>
<protein>
    <submittedName>
        <fullName evidence="1">Uncharacterized protein</fullName>
    </submittedName>
</protein>
<sequence>MNNLNPYSLTTDTKSTELLTRLGAGEAKLSDVFAPDADGNIKVGSATLSATEVGDVLDVLAPQSKSALLIVQAQARAEKLIATAQKRADSITTSLTKKARAALVKSPMTKVSLQFAELTESAQGLEIFANPLGVPGVAVGKAKDASGKVVYRLRLMGSAVTTIRPGEDRSDALSRLQGLIMNDTEQVVAMAGMKVTEGTTASVSRGFVEYREPLPEGQVAIKVGYAISFSDPMRLINCTKALAAFNGKEVPLINGAQADAETLRLNLSSDELAQELDEQDEQTLSAQDLAAAI</sequence>
<gene>
    <name evidence="1" type="ORF">Dxin01_00120</name>
</gene>
<comment type="caution">
    <text evidence="1">The sequence shown here is derived from an EMBL/GenBank/DDBJ whole genome shotgun (WGS) entry which is preliminary data.</text>
</comment>
<organism evidence="1 2">
    <name type="scientific">Deinococcus xinjiangensis</name>
    <dbReference type="NCBI Taxonomy" id="457454"/>
    <lineage>
        <taxon>Bacteria</taxon>
        <taxon>Thermotogati</taxon>
        <taxon>Deinococcota</taxon>
        <taxon>Deinococci</taxon>
        <taxon>Deinococcales</taxon>
        <taxon>Deinococcaceae</taxon>
        <taxon>Deinococcus</taxon>
    </lineage>
</organism>
<evidence type="ECO:0000313" key="1">
    <source>
        <dbReference type="EMBL" id="GAA5500399.1"/>
    </source>
</evidence>
<dbReference type="EMBL" id="BAABRN010000001">
    <property type="protein sequence ID" value="GAA5500399.1"/>
    <property type="molecule type" value="Genomic_DNA"/>
</dbReference>
<keyword evidence="2" id="KW-1185">Reference proteome</keyword>
<name>A0ABP9V5B7_9DEIO</name>
<accession>A0ABP9V5B7</accession>
<proteinExistence type="predicted"/>
<dbReference type="Proteomes" id="UP001458946">
    <property type="component" value="Unassembled WGS sequence"/>
</dbReference>